<dbReference type="AlphaFoldDB" id="A0A9P6SQW0"/>
<evidence type="ECO:0000313" key="1">
    <source>
        <dbReference type="EMBL" id="KAG0645777.1"/>
    </source>
</evidence>
<reference evidence="1" key="1">
    <citation type="submission" date="2019-07" db="EMBL/GenBank/DDBJ databases">
        <title>Hyphodiscus hymeniophilus genome sequencing and assembly.</title>
        <authorList>
            <person name="Kramer G."/>
            <person name="Nodwell J."/>
        </authorList>
    </citation>
    <scope>NUCLEOTIDE SEQUENCE</scope>
    <source>
        <strain evidence="1">ATCC 34498</strain>
    </source>
</reference>
<sequence>MEELKSKAVASPDTLIEDDTWYKLTLVFLPTNDGHQLTRHVRELLANDYDNEVGRGAHNRVKAFDQVSDPSVDGADLGAFRQRFKTMREQNEIPNHIATDYFLVVDEAVLNHPVISSKTVYQPKAPGEPDPWEYILSIRAVDPGYDVLVPVPSEEDLSGYGGEITILLPKVFVWLYYCFLAKSEDWETRYKVVKGGAAKLMGPSTPYPAYRS</sequence>
<dbReference type="OrthoDB" id="4424523at2759"/>
<evidence type="ECO:0000313" key="2">
    <source>
        <dbReference type="Proteomes" id="UP000785200"/>
    </source>
</evidence>
<accession>A0A9P6SQW0</accession>
<gene>
    <name evidence="1" type="ORF">D0Z07_7980</name>
</gene>
<keyword evidence="2" id="KW-1185">Reference proteome</keyword>
<proteinExistence type="predicted"/>
<comment type="caution">
    <text evidence="1">The sequence shown here is derived from an EMBL/GenBank/DDBJ whole genome shotgun (WGS) entry which is preliminary data.</text>
</comment>
<protein>
    <submittedName>
        <fullName evidence="1">Uncharacterized protein</fullName>
    </submittedName>
</protein>
<dbReference type="EMBL" id="VNKQ01000017">
    <property type="protein sequence ID" value="KAG0645777.1"/>
    <property type="molecule type" value="Genomic_DNA"/>
</dbReference>
<name>A0A9P6SQW0_9HELO</name>
<dbReference type="Proteomes" id="UP000785200">
    <property type="component" value="Unassembled WGS sequence"/>
</dbReference>
<organism evidence="1 2">
    <name type="scientific">Hyphodiscus hymeniophilus</name>
    <dbReference type="NCBI Taxonomy" id="353542"/>
    <lineage>
        <taxon>Eukaryota</taxon>
        <taxon>Fungi</taxon>
        <taxon>Dikarya</taxon>
        <taxon>Ascomycota</taxon>
        <taxon>Pezizomycotina</taxon>
        <taxon>Leotiomycetes</taxon>
        <taxon>Helotiales</taxon>
        <taxon>Hyphodiscaceae</taxon>
        <taxon>Hyphodiscus</taxon>
    </lineage>
</organism>